<accession>A0A4Y2L3I4</accession>
<comment type="caution">
    <text evidence="2">The sequence shown here is derived from an EMBL/GenBank/DDBJ whole genome shotgun (WGS) entry which is preliminary data.</text>
</comment>
<proteinExistence type="predicted"/>
<keyword evidence="3" id="KW-1185">Reference proteome</keyword>
<feature type="region of interest" description="Disordered" evidence="1">
    <location>
        <begin position="1"/>
        <end position="31"/>
    </location>
</feature>
<evidence type="ECO:0000313" key="2">
    <source>
        <dbReference type="EMBL" id="GBN08979.1"/>
    </source>
</evidence>
<sequence length="84" mass="9216">MKEDTVQNSSHGSSDLQISTEIPLPSTKSSDNSLEIMNVVADEGETLEILQEDTSPLQALHLENQKGAFDESAKPKRRSKTKTC</sequence>
<protein>
    <submittedName>
        <fullName evidence="2">Uncharacterized protein</fullName>
    </submittedName>
</protein>
<dbReference type="EMBL" id="BGPR01275080">
    <property type="protein sequence ID" value="GBN08979.1"/>
    <property type="molecule type" value="Genomic_DNA"/>
</dbReference>
<evidence type="ECO:0000313" key="3">
    <source>
        <dbReference type="Proteomes" id="UP000499080"/>
    </source>
</evidence>
<dbReference type="AlphaFoldDB" id="A0A4Y2L3I4"/>
<dbReference type="Proteomes" id="UP000499080">
    <property type="component" value="Unassembled WGS sequence"/>
</dbReference>
<feature type="region of interest" description="Disordered" evidence="1">
    <location>
        <begin position="63"/>
        <end position="84"/>
    </location>
</feature>
<feature type="compositionally biased region" description="Basic residues" evidence="1">
    <location>
        <begin position="75"/>
        <end position="84"/>
    </location>
</feature>
<organism evidence="2 3">
    <name type="scientific">Araneus ventricosus</name>
    <name type="common">Orbweaver spider</name>
    <name type="synonym">Epeira ventricosa</name>
    <dbReference type="NCBI Taxonomy" id="182803"/>
    <lineage>
        <taxon>Eukaryota</taxon>
        <taxon>Metazoa</taxon>
        <taxon>Ecdysozoa</taxon>
        <taxon>Arthropoda</taxon>
        <taxon>Chelicerata</taxon>
        <taxon>Arachnida</taxon>
        <taxon>Araneae</taxon>
        <taxon>Araneomorphae</taxon>
        <taxon>Entelegynae</taxon>
        <taxon>Araneoidea</taxon>
        <taxon>Araneidae</taxon>
        <taxon>Araneus</taxon>
    </lineage>
</organism>
<evidence type="ECO:0000256" key="1">
    <source>
        <dbReference type="SAM" id="MobiDB-lite"/>
    </source>
</evidence>
<reference evidence="2 3" key="1">
    <citation type="journal article" date="2019" name="Sci. Rep.">
        <title>Orb-weaving spider Araneus ventricosus genome elucidates the spidroin gene catalogue.</title>
        <authorList>
            <person name="Kono N."/>
            <person name="Nakamura H."/>
            <person name="Ohtoshi R."/>
            <person name="Moran D.A.P."/>
            <person name="Shinohara A."/>
            <person name="Yoshida Y."/>
            <person name="Fujiwara M."/>
            <person name="Mori M."/>
            <person name="Tomita M."/>
            <person name="Arakawa K."/>
        </authorList>
    </citation>
    <scope>NUCLEOTIDE SEQUENCE [LARGE SCALE GENOMIC DNA]</scope>
</reference>
<feature type="non-terminal residue" evidence="2">
    <location>
        <position position="84"/>
    </location>
</feature>
<gene>
    <name evidence="2" type="ORF">AVEN_93244_1</name>
</gene>
<name>A0A4Y2L3I4_ARAVE</name>